<keyword evidence="3" id="KW-1185">Reference proteome</keyword>
<dbReference type="RefSeq" id="WP_128631681.1">
    <property type="nucleotide sequence ID" value="NZ_RRCN01000001.1"/>
</dbReference>
<accession>A0A3P3U2G9</accession>
<feature type="transmembrane region" description="Helical" evidence="1">
    <location>
        <begin position="166"/>
        <end position="186"/>
    </location>
</feature>
<evidence type="ECO:0000256" key="1">
    <source>
        <dbReference type="SAM" id="Phobius"/>
    </source>
</evidence>
<organism evidence="2 3">
    <name type="scientific">Paenibacillus oralis</name>
    <dbReference type="NCBI Taxonomy" id="2490856"/>
    <lineage>
        <taxon>Bacteria</taxon>
        <taxon>Bacillati</taxon>
        <taxon>Bacillota</taxon>
        <taxon>Bacilli</taxon>
        <taxon>Bacillales</taxon>
        <taxon>Paenibacillaceae</taxon>
        <taxon>Paenibacillus</taxon>
    </lineage>
</organism>
<feature type="transmembrane region" description="Helical" evidence="1">
    <location>
        <begin position="57"/>
        <end position="77"/>
    </location>
</feature>
<keyword evidence="1" id="KW-1133">Transmembrane helix</keyword>
<feature type="transmembrane region" description="Helical" evidence="1">
    <location>
        <begin position="17"/>
        <end position="37"/>
    </location>
</feature>
<feature type="transmembrane region" description="Helical" evidence="1">
    <location>
        <begin position="215"/>
        <end position="233"/>
    </location>
</feature>
<evidence type="ECO:0000313" key="3">
    <source>
        <dbReference type="Proteomes" id="UP000267017"/>
    </source>
</evidence>
<dbReference type="AlphaFoldDB" id="A0A3P3U2G9"/>
<dbReference type="PANTHER" id="PTHR37305">
    <property type="entry name" value="INTEGRAL MEMBRANE PROTEIN-RELATED"/>
    <property type="match status" value="1"/>
</dbReference>
<dbReference type="EMBL" id="RRCN01000001">
    <property type="protein sequence ID" value="RRJ63849.1"/>
    <property type="molecule type" value="Genomic_DNA"/>
</dbReference>
<dbReference type="PROSITE" id="PS51257">
    <property type="entry name" value="PROKAR_LIPOPROTEIN"/>
    <property type="match status" value="1"/>
</dbReference>
<gene>
    <name evidence="2" type="ORF">EHV15_13605</name>
</gene>
<proteinExistence type="predicted"/>
<reference evidence="2 3" key="1">
    <citation type="submission" date="2018-11" db="EMBL/GenBank/DDBJ databases">
        <title>Genome sequencing of Paenibacillus sp. KCOM 3021 (= ChDC PVNT-B20).</title>
        <authorList>
            <person name="Kook J.-K."/>
            <person name="Park S.-N."/>
            <person name="Lim Y.K."/>
        </authorList>
    </citation>
    <scope>NUCLEOTIDE SEQUENCE [LARGE SCALE GENOMIC DNA]</scope>
    <source>
        <strain evidence="2 3">KCOM 3021</strain>
    </source>
</reference>
<feature type="transmembrane region" description="Helical" evidence="1">
    <location>
        <begin position="138"/>
        <end position="159"/>
    </location>
</feature>
<dbReference type="OrthoDB" id="9781996at2"/>
<dbReference type="PANTHER" id="PTHR37305:SF1">
    <property type="entry name" value="MEMBRANE PROTEIN"/>
    <property type="match status" value="1"/>
</dbReference>
<dbReference type="CDD" id="cd21809">
    <property type="entry name" value="ABC-2_lan_permease-like"/>
    <property type="match status" value="1"/>
</dbReference>
<feature type="transmembrane region" description="Helical" evidence="1">
    <location>
        <begin position="98"/>
        <end position="126"/>
    </location>
</feature>
<sequence length="244" mass="27158">MIRSIAAEWLKLRRGRIWITMTVLPALSLFIGCFNYYSNQEVLNNAWYSLWTQVSLFYGEFFFPILIAICCAYVCRLEHANRNWNLVHTAPVSAASIYFGKLTVIAVLILGVQALFIALYLLFGLLLSLPPADIPVELAGWALRGWIAAISIASMQLLLSFRIRSFALPVGISICCSMLGLGLYILNMRFLFPFSLLTTGMGVLEQSSLTGPENGLFIFINAAYISVFSALAIHRLRTADVVTT</sequence>
<protein>
    <submittedName>
        <fullName evidence="2">Multidrug ABC transporter permease</fullName>
    </submittedName>
</protein>
<comment type="caution">
    <text evidence="2">The sequence shown here is derived from an EMBL/GenBank/DDBJ whole genome shotgun (WGS) entry which is preliminary data.</text>
</comment>
<dbReference type="Pfam" id="PF12730">
    <property type="entry name" value="ABC2_membrane_4"/>
    <property type="match status" value="1"/>
</dbReference>
<name>A0A3P3U2G9_9BACL</name>
<dbReference type="Proteomes" id="UP000267017">
    <property type="component" value="Unassembled WGS sequence"/>
</dbReference>
<keyword evidence="1" id="KW-0472">Membrane</keyword>
<keyword evidence="1" id="KW-0812">Transmembrane</keyword>
<evidence type="ECO:0000313" key="2">
    <source>
        <dbReference type="EMBL" id="RRJ63849.1"/>
    </source>
</evidence>